<protein>
    <submittedName>
        <fullName evidence="1">Uncharacterized protein</fullName>
    </submittedName>
</protein>
<gene>
    <name evidence="1" type="ORF">S01H4_60248</name>
</gene>
<comment type="caution">
    <text evidence="1">The sequence shown here is derived from an EMBL/GenBank/DDBJ whole genome shotgun (WGS) entry which is preliminary data.</text>
</comment>
<dbReference type="AlphaFoldDB" id="X1ECW1"/>
<evidence type="ECO:0000313" key="1">
    <source>
        <dbReference type="EMBL" id="GAH14959.1"/>
    </source>
</evidence>
<name>X1ECW1_9ZZZZ</name>
<proteinExistence type="predicted"/>
<reference evidence="1" key="1">
    <citation type="journal article" date="2014" name="Front. Microbiol.">
        <title>High frequency of phylogenetically diverse reductive dehalogenase-homologous genes in deep subseafloor sedimentary metagenomes.</title>
        <authorList>
            <person name="Kawai M."/>
            <person name="Futagami T."/>
            <person name="Toyoda A."/>
            <person name="Takaki Y."/>
            <person name="Nishi S."/>
            <person name="Hori S."/>
            <person name="Arai W."/>
            <person name="Tsubouchi T."/>
            <person name="Morono Y."/>
            <person name="Uchiyama I."/>
            <person name="Ito T."/>
            <person name="Fujiyama A."/>
            <person name="Inagaki F."/>
            <person name="Takami H."/>
        </authorList>
    </citation>
    <scope>NUCLEOTIDE SEQUENCE</scope>
    <source>
        <strain evidence="1">Expedition CK06-06</strain>
    </source>
</reference>
<accession>X1ECW1</accession>
<feature type="non-terminal residue" evidence="1">
    <location>
        <position position="1"/>
    </location>
</feature>
<sequence length="77" mass="8779">IAILLIGPAQSNYIKIVPEYTHSHTKAVCDNQNLCQDYEIFCKNNEIVKMNPITGAVVQFPEDWQDPRNPEIKNGFC</sequence>
<dbReference type="EMBL" id="BART01035486">
    <property type="protein sequence ID" value="GAH14959.1"/>
    <property type="molecule type" value="Genomic_DNA"/>
</dbReference>
<organism evidence="1">
    <name type="scientific">marine sediment metagenome</name>
    <dbReference type="NCBI Taxonomy" id="412755"/>
    <lineage>
        <taxon>unclassified sequences</taxon>
        <taxon>metagenomes</taxon>
        <taxon>ecological metagenomes</taxon>
    </lineage>
</organism>